<gene>
    <name evidence="2" type="ORF">DK182_03440</name>
</gene>
<dbReference type="PANTHER" id="PTHR33164:SF43">
    <property type="entry name" value="HTH-TYPE TRANSCRIPTIONAL REPRESSOR YETL"/>
    <property type="match status" value="1"/>
</dbReference>
<reference evidence="2 3" key="1">
    <citation type="submission" date="2018-05" db="EMBL/GenBank/DDBJ databases">
        <title>Complete genome sequences of Streptococcus sobrinus.</title>
        <authorList>
            <person name="Sales M."/>
            <person name="Jensen P.A."/>
        </authorList>
    </citation>
    <scope>NUCLEOTIDE SEQUENCE [LARGE SCALE GENOMIC DNA]</scope>
    <source>
        <strain evidence="2 3">SL1</strain>
    </source>
</reference>
<dbReference type="SMART" id="SM00347">
    <property type="entry name" value="HTH_MARR"/>
    <property type="match status" value="1"/>
</dbReference>
<dbReference type="InterPro" id="IPR000835">
    <property type="entry name" value="HTH_MarR-typ"/>
</dbReference>
<feature type="domain" description="HTH marR-type" evidence="1">
    <location>
        <begin position="1"/>
        <end position="142"/>
    </location>
</feature>
<proteinExistence type="predicted"/>
<dbReference type="Proteomes" id="UP000245369">
    <property type="component" value="Chromosome"/>
</dbReference>
<dbReference type="PROSITE" id="PS50995">
    <property type="entry name" value="HTH_MARR_2"/>
    <property type="match status" value="1"/>
</dbReference>
<dbReference type="EMBL" id="CP029490">
    <property type="protein sequence ID" value="AWN20454.1"/>
    <property type="molecule type" value="Genomic_DNA"/>
</dbReference>
<dbReference type="Gene3D" id="1.10.10.10">
    <property type="entry name" value="Winged helix-like DNA-binding domain superfamily/Winged helix DNA-binding domain"/>
    <property type="match status" value="1"/>
</dbReference>
<dbReference type="InterPro" id="IPR039422">
    <property type="entry name" value="MarR/SlyA-like"/>
</dbReference>
<dbReference type="PANTHER" id="PTHR33164">
    <property type="entry name" value="TRANSCRIPTIONAL REGULATOR, MARR FAMILY"/>
    <property type="match status" value="1"/>
</dbReference>
<dbReference type="RefSeq" id="WP_019768786.1">
    <property type="nucleotide sequence ID" value="NZ_CP029490.1"/>
</dbReference>
<evidence type="ECO:0000259" key="1">
    <source>
        <dbReference type="PROSITE" id="PS50995"/>
    </source>
</evidence>
<dbReference type="SUPFAM" id="SSF46785">
    <property type="entry name" value="Winged helix' DNA-binding domain"/>
    <property type="match status" value="1"/>
</dbReference>
<accession>A0ABM6W586</accession>
<dbReference type="InterPro" id="IPR036388">
    <property type="entry name" value="WH-like_DNA-bd_sf"/>
</dbReference>
<name>A0ABM6W586_9STRE</name>
<evidence type="ECO:0000313" key="3">
    <source>
        <dbReference type="Proteomes" id="UP000245369"/>
    </source>
</evidence>
<organism evidence="2 3">
    <name type="scientific">Streptococcus sobrinus</name>
    <dbReference type="NCBI Taxonomy" id="1310"/>
    <lineage>
        <taxon>Bacteria</taxon>
        <taxon>Bacillati</taxon>
        <taxon>Bacillota</taxon>
        <taxon>Bacilli</taxon>
        <taxon>Lactobacillales</taxon>
        <taxon>Streptococcaceae</taxon>
        <taxon>Streptococcus</taxon>
    </lineage>
</organism>
<dbReference type="Pfam" id="PF01047">
    <property type="entry name" value="MarR"/>
    <property type="match status" value="1"/>
</dbReference>
<dbReference type="GeneID" id="93923569"/>
<keyword evidence="3" id="KW-1185">Reference proteome</keyword>
<evidence type="ECO:0000313" key="2">
    <source>
        <dbReference type="EMBL" id="AWN20454.1"/>
    </source>
</evidence>
<protein>
    <submittedName>
        <fullName evidence="2">MarR family transcriptional regulator</fullName>
    </submittedName>
</protein>
<sequence length="157" mass="18116">MVDQLLDFSQKLQSFLASYQKLEQEQHRIPNHNLTVAEVHLLVALSKNNRMNLSQLAQKEQVSRSAVTQLVNKLVKKGYLKKEISQLKKSSYHLHLTQSGQEVIGWHQKQHDFLATQLEEVLQAYSKNFLTNLAHLMTDVEAVLEELARKKYPGVVR</sequence>
<dbReference type="InterPro" id="IPR036390">
    <property type="entry name" value="WH_DNA-bd_sf"/>
</dbReference>